<dbReference type="KEGG" id="gce:KYE46_02820"/>
<keyword evidence="1" id="KW-1133">Transmembrane helix</keyword>
<dbReference type="Proteomes" id="UP000825009">
    <property type="component" value="Chromosome"/>
</dbReference>
<evidence type="ECO:0000313" key="2">
    <source>
        <dbReference type="EMBL" id="QXT40208.1"/>
    </source>
</evidence>
<reference evidence="2 3" key="1">
    <citation type="submission" date="2021-07" db="EMBL/GenBank/DDBJ databases">
        <title>A novel Jannaschia species isolated from marine dinoflagellate Ceratoperidinium margalefii.</title>
        <authorList>
            <person name="Jiang Y."/>
            <person name="Li Z."/>
        </authorList>
    </citation>
    <scope>NUCLEOTIDE SEQUENCE [LARGE SCALE GENOMIC DNA]</scope>
    <source>
        <strain evidence="2 3">J12C1-MA-4</strain>
    </source>
</reference>
<dbReference type="AlphaFoldDB" id="A0A8F6YB54"/>
<keyword evidence="3" id="KW-1185">Reference proteome</keyword>
<dbReference type="EMBL" id="CP079194">
    <property type="protein sequence ID" value="QXT40208.1"/>
    <property type="molecule type" value="Genomic_DNA"/>
</dbReference>
<accession>A0A8F6YB54</accession>
<name>A0A8F6YB54_9RHOB</name>
<organism evidence="2 3">
    <name type="scientific">Gymnodinialimonas ceratoperidinii</name>
    <dbReference type="NCBI Taxonomy" id="2856823"/>
    <lineage>
        <taxon>Bacteria</taxon>
        <taxon>Pseudomonadati</taxon>
        <taxon>Pseudomonadota</taxon>
        <taxon>Alphaproteobacteria</taxon>
        <taxon>Rhodobacterales</taxon>
        <taxon>Paracoccaceae</taxon>
        <taxon>Gymnodinialimonas</taxon>
    </lineage>
</organism>
<evidence type="ECO:0000256" key="1">
    <source>
        <dbReference type="SAM" id="Phobius"/>
    </source>
</evidence>
<dbReference type="RefSeq" id="WP_219003323.1">
    <property type="nucleotide sequence ID" value="NZ_CP079194.1"/>
</dbReference>
<keyword evidence="1" id="KW-0812">Transmembrane</keyword>
<evidence type="ECO:0000313" key="3">
    <source>
        <dbReference type="Proteomes" id="UP000825009"/>
    </source>
</evidence>
<proteinExistence type="predicted"/>
<feature type="transmembrane region" description="Helical" evidence="1">
    <location>
        <begin position="29"/>
        <end position="47"/>
    </location>
</feature>
<protein>
    <submittedName>
        <fullName evidence="2">Uncharacterized protein</fullName>
    </submittedName>
</protein>
<sequence length="53" mass="5205">MDILALTFYASVCGVLSLASPALGTALLRLAAGAVVGIAAASALPLIRSTIGY</sequence>
<keyword evidence="1" id="KW-0472">Membrane</keyword>
<gene>
    <name evidence="2" type="ORF">KYE46_02820</name>
</gene>